<accession>A0A9K3KYJ1</accession>
<keyword evidence="3" id="KW-1185">Reference proteome</keyword>
<evidence type="ECO:0000256" key="1">
    <source>
        <dbReference type="SAM" id="MobiDB-lite"/>
    </source>
</evidence>
<reference evidence="2" key="2">
    <citation type="submission" date="2021-04" db="EMBL/GenBank/DDBJ databases">
        <authorList>
            <person name="Podell S."/>
        </authorList>
    </citation>
    <scope>NUCLEOTIDE SEQUENCE</scope>
    <source>
        <strain evidence="2">Hildebrandi</strain>
    </source>
</reference>
<evidence type="ECO:0000313" key="2">
    <source>
        <dbReference type="EMBL" id="KAG7352415.1"/>
    </source>
</evidence>
<protein>
    <submittedName>
        <fullName evidence="2">Uncharacterized protein</fullName>
    </submittedName>
</protein>
<evidence type="ECO:0000313" key="3">
    <source>
        <dbReference type="Proteomes" id="UP000693970"/>
    </source>
</evidence>
<feature type="compositionally biased region" description="Acidic residues" evidence="1">
    <location>
        <begin position="306"/>
        <end position="323"/>
    </location>
</feature>
<comment type="caution">
    <text evidence="2">The sequence shown here is derived from an EMBL/GenBank/DDBJ whole genome shotgun (WGS) entry which is preliminary data.</text>
</comment>
<proteinExistence type="predicted"/>
<feature type="compositionally biased region" description="Basic and acidic residues" evidence="1">
    <location>
        <begin position="294"/>
        <end position="305"/>
    </location>
</feature>
<reference evidence="2" key="1">
    <citation type="journal article" date="2021" name="Sci. Rep.">
        <title>Diploid genomic architecture of Nitzschia inconspicua, an elite biomass production diatom.</title>
        <authorList>
            <person name="Oliver A."/>
            <person name="Podell S."/>
            <person name="Pinowska A."/>
            <person name="Traller J.C."/>
            <person name="Smith S.R."/>
            <person name="McClure R."/>
            <person name="Beliaev A."/>
            <person name="Bohutskyi P."/>
            <person name="Hill E.A."/>
            <person name="Rabines A."/>
            <person name="Zheng H."/>
            <person name="Allen L.Z."/>
            <person name="Kuo A."/>
            <person name="Grigoriev I.V."/>
            <person name="Allen A.E."/>
            <person name="Hazlebeck D."/>
            <person name="Allen E.E."/>
        </authorList>
    </citation>
    <scope>NUCLEOTIDE SEQUENCE</scope>
    <source>
        <strain evidence="2">Hildebrandi</strain>
    </source>
</reference>
<dbReference type="AlphaFoldDB" id="A0A9K3KYJ1"/>
<feature type="region of interest" description="Disordered" evidence="1">
    <location>
        <begin position="290"/>
        <end position="353"/>
    </location>
</feature>
<organism evidence="2 3">
    <name type="scientific">Nitzschia inconspicua</name>
    <dbReference type="NCBI Taxonomy" id="303405"/>
    <lineage>
        <taxon>Eukaryota</taxon>
        <taxon>Sar</taxon>
        <taxon>Stramenopiles</taxon>
        <taxon>Ochrophyta</taxon>
        <taxon>Bacillariophyta</taxon>
        <taxon>Bacillariophyceae</taxon>
        <taxon>Bacillariophycidae</taxon>
        <taxon>Bacillariales</taxon>
        <taxon>Bacillariaceae</taxon>
        <taxon>Nitzschia</taxon>
    </lineage>
</organism>
<dbReference type="Proteomes" id="UP000693970">
    <property type="component" value="Unassembled WGS sequence"/>
</dbReference>
<gene>
    <name evidence="2" type="ORF">IV203_008463</name>
</gene>
<dbReference type="EMBL" id="JAGRRH010000017">
    <property type="protein sequence ID" value="KAG7352415.1"/>
    <property type="molecule type" value="Genomic_DNA"/>
</dbReference>
<name>A0A9K3KYJ1_9STRA</name>
<sequence length="353" mass="39101">MFVNNIPFLLTVSRNLRFVTVPNISNRQVPTVAKELQHVVRLYKLCGFRITSMLCEPEFEELCATFPFLNPCSADEHVPEVERMVRTIKDRVCSVYVTLPFCHIPRLMVKRLDANAFLWWSALPAPDSVSTVHSPCYLLVGNETTYDKHVRLKFGSYVQTQEAHTNKMSQCTLGAICLGPTGNSQGGHSFMSLTSGDCIIRHKWTSLPMPDEAIARVSQIGHRQDDHADVSGKDSDYSYDSLSDLDASLVLETDSSTVSNPDLPAMHTPTFPAATGVTELDQLNQALNNSTALEDDHIKNPKLDSLEETDDQESTGVEEEDEANDHGSTGVNDDDTHDDESTGVTDEDHSENA</sequence>